<dbReference type="GO" id="GO:0020037">
    <property type="term" value="F:heme binding"/>
    <property type="evidence" value="ECO:0007669"/>
    <property type="project" value="InterPro"/>
</dbReference>
<dbReference type="Gene3D" id="1.10.630.10">
    <property type="entry name" value="Cytochrome P450"/>
    <property type="match status" value="1"/>
</dbReference>
<evidence type="ECO:0000256" key="4">
    <source>
        <dbReference type="ARBA" id="ARBA00010617"/>
    </source>
</evidence>
<evidence type="ECO:0000256" key="6">
    <source>
        <dbReference type="ARBA" id="ARBA00022723"/>
    </source>
</evidence>
<proteinExistence type="inferred from homology"/>
<dbReference type="PROSITE" id="PS00086">
    <property type="entry name" value="CYTOCHROME_P450"/>
    <property type="match status" value="1"/>
</dbReference>
<feature type="non-terminal residue" evidence="16">
    <location>
        <position position="1"/>
    </location>
</feature>
<dbReference type="GO" id="GO:0005506">
    <property type="term" value="F:iron ion binding"/>
    <property type="evidence" value="ECO:0007669"/>
    <property type="project" value="InterPro"/>
</dbReference>
<dbReference type="GO" id="GO:0016705">
    <property type="term" value="F:oxidoreductase activity, acting on paired donors, with incorporation or reduction of molecular oxygen"/>
    <property type="evidence" value="ECO:0007669"/>
    <property type="project" value="InterPro"/>
</dbReference>
<dbReference type="CDD" id="cd11056">
    <property type="entry name" value="CYP6-like"/>
    <property type="match status" value="1"/>
</dbReference>
<accession>A0AAD7Z367</accession>
<dbReference type="PRINTS" id="PR00463">
    <property type="entry name" value="EP450I"/>
</dbReference>
<evidence type="ECO:0000256" key="3">
    <source>
        <dbReference type="ARBA" id="ARBA00004406"/>
    </source>
</evidence>
<gene>
    <name evidence="16" type="ORF">L9F63_009044</name>
</gene>
<evidence type="ECO:0000256" key="10">
    <source>
        <dbReference type="ARBA" id="ARBA00023004"/>
    </source>
</evidence>
<evidence type="ECO:0000313" key="16">
    <source>
        <dbReference type="EMBL" id="KAJ9573559.1"/>
    </source>
</evidence>
<comment type="cofactor">
    <cofactor evidence="1 13">
        <name>heme</name>
        <dbReference type="ChEBI" id="CHEBI:30413"/>
    </cofactor>
</comment>
<comment type="caution">
    <text evidence="16">The sequence shown here is derived from an EMBL/GenBank/DDBJ whole genome shotgun (WGS) entry which is preliminary data.</text>
</comment>
<keyword evidence="15" id="KW-0812">Transmembrane</keyword>
<keyword evidence="8" id="KW-0492">Microsome</keyword>
<evidence type="ECO:0000256" key="8">
    <source>
        <dbReference type="ARBA" id="ARBA00022848"/>
    </source>
</evidence>
<dbReference type="InterPro" id="IPR050476">
    <property type="entry name" value="Insect_CytP450_Detox"/>
</dbReference>
<comment type="subcellular location">
    <subcellularLocation>
        <location evidence="3">Endoplasmic reticulum membrane</location>
        <topology evidence="3">Peripheral membrane protein</topology>
    </subcellularLocation>
    <subcellularLocation>
        <location evidence="2">Microsome membrane</location>
        <topology evidence="2">Peripheral membrane protein</topology>
    </subcellularLocation>
</comment>
<dbReference type="FunFam" id="1.10.630.10:FF:000042">
    <property type="entry name" value="Cytochrome P450"/>
    <property type="match status" value="1"/>
</dbReference>
<dbReference type="PANTHER" id="PTHR24292:SF54">
    <property type="entry name" value="CYP9F3-RELATED"/>
    <property type="match status" value="1"/>
</dbReference>
<organism evidence="16 17">
    <name type="scientific">Diploptera punctata</name>
    <name type="common">Pacific beetle cockroach</name>
    <dbReference type="NCBI Taxonomy" id="6984"/>
    <lineage>
        <taxon>Eukaryota</taxon>
        <taxon>Metazoa</taxon>
        <taxon>Ecdysozoa</taxon>
        <taxon>Arthropoda</taxon>
        <taxon>Hexapoda</taxon>
        <taxon>Insecta</taxon>
        <taxon>Pterygota</taxon>
        <taxon>Neoptera</taxon>
        <taxon>Polyneoptera</taxon>
        <taxon>Dictyoptera</taxon>
        <taxon>Blattodea</taxon>
        <taxon>Blaberoidea</taxon>
        <taxon>Blaberidae</taxon>
        <taxon>Diplopterinae</taxon>
        <taxon>Diploptera</taxon>
    </lineage>
</organism>
<evidence type="ECO:0000256" key="15">
    <source>
        <dbReference type="SAM" id="Phobius"/>
    </source>
</evidence>
<dbReference type="Proteomes" id="UP001233999">
    <property type="component" value="Unassembled WGS sequence"/>
</dbReference>
<evidence type="ECO:0000256" key="9">
    <source>
        <dbReference type="ARBA" id="ARBA00023002"/>
    </source>
</evidence>
<comment type="similarity">
    <text evidence="4 14">Belongs to the cytochrome P450 family.</text>
</comment>
<keyword evidence="9 14" id="KW-0560">Oxidoreductase</keyword>
<evidence type="ECO:0000256" key="12">
    <source>
        <dbReference type="ARBA" id="ARBA00023136"/>
    </source>
</evidence>
<dbReference type="InterPro" id="IPR017972">
    <property type="entry name" value="Cyt_P450_CS"/>
</dbReference>
<feature type="binding site" description="axial binding residue" evidence="13">
    <location>
        <position position="474"/>
    </location>
    <ligand>
        <name>heme</name>
        <dbReference type="ChEBI" id="CHEBI:30413"/>
    </ligand>
    <ligandPart>
        <name>Fe</name>
        <dbReference type="ChEBI" id="CHEBI:18248"/>
    </ligandPart>
</feature>
<dbReference type="EMBL" id="JASPKZ010010695">
    <property type="protein sequence ID" value="KAJ9573559.1"/>
    <property type="molecule type" value="Genomic_DNA"/>
</dbReference>
<reference evidence="16" key="1">
    <citation type="journal article" date="2023" name="IScience">
        <title>Live-bearing cockroach genome reveals convergent evolutionary mechanisms linked to viviparity in insects and beyond.</title>
        <authorList>
            <person name="Fouks B."/>
            <person name="Harrison M.C."/>
            <person name="Mikhailova A.A."/>
            <person name="Marchal E."/>
            <person name="English S."/>
            <person name="Carruthers M."/>
            <person name="Jennings E.C."/>
            <person name="Chiamaka E.L."/>
            <person name="Frigard R.A."/>
            <person name="Pippel M."/>
            <person name="Attardo G.M."/>
            <person name="Benoit J.B."/>
            <person name="Bornberg-Bauer E."/>
            <person name="Tobe S.S."/>
        </authorList>
    </citation>
    <scope>NUCLEOTIDE SEQUENCE</scope>
    <source>
        <strain evidence="16">Stay&amp;Tobe</strain>
    </source>
</reference>
<evidence type="ECO:0000256" key="5">
    <source>
        <dbReference type="ARBA" id="ARBA00022617"/>
    </source>
</evidence>
<dbReference type="PRINTS" id="PR00385">
    <property type="entry name" value="P450"/>
</dbReference>
<keyword evidence="10 13" id="KW-0408">Iron</keyword>
<evidence type="ECO:0000256" key="7">
    <source>
        <dbReference type="ARBA" id="ARBA00022824"/>
    </source>
</evidence>
<evidence type="ECO:0000256" key="13">
    <source>
        <dbReference type="PIRSR" id="PIRSR602401-1"/>
    </source>
</evidence>
<protein>
    <recommendedName>
        <fullName evidence="18">Cytochrome P450</fullName>
    </recommendedName>
</protein>
<evidence type="ECO:0000256" key="1">
    <source>
        <dbReference type="ARBA" id="ARBA00001971"/>
    </source>
</evidence>
<evidence type="ECO:0000256" key="11">
    <source>
        <dbReference type="ARBA" id="ARBA00023033"/>
    </source>
</evidence>
<evidence type="ECO:0000313" key="17">
    <source>
        <dbReference type="Proteomes" id="UP001233999"/>
    </source>
</evidence>
<keyword evidence="11 14" id="KW-0503">Monooxygenase</keyword>
<feature type="transmembrane region" description="Helical" evidence="15">
    <location>
        <begin position="12"/>
        <end position="38"/>
    </location>
</feature>
<keyword evidence="17" id="KW-1185">Reference proteome</keyword>
<dbReference type="InterPro" id="IPR036396">
    <property type="entry name" value="Cyt_P450_sf"/>
</dbReference>
<keyword evidence="6 13" id="KW-0479">Metal-binding</keyword>
<evidence type="ECO:0000256" key="2">
    <source>
        <dbReference type="ARBA" id="ARBA00004174"/>
    </source>
</evidence>
<evidence type="ECO:0008006" key="18">
    <source>
        <dbReference type="Google" id="ProtNLM"/>
    </source>
</evidence>
<keyword evidence="12 15" id="KW-0472">Membrane</keyword>
<keyword evidence="15" id="KW-1133">Transmembrane helix</keyword>
<keyword evidence="7" id="KW-0256">Endoplasmic reticulum</keyword>
<sequence>VIRYTMDILQFQWLMTCSLLVFYVLFSLLVLLLGLYYYGNSTFTHFSRQDVLHYKSLPFLGNMGLLLMKNRSYSDYVLEVYNNIKEKPYGCLYSFQQPIIVIKDPTLIQNITTKNFHCFSDRRQVFIEGPLWKTGLPHLKGSKWTQVRAEMDKCFDLDKMKILFSTMLECCQQFSHSFEKYQQSCEEIPYVCPDDAVINVELKSLFTRFANDFIAKTIFGVKVDSLKNPRNDFFVMGRELVNFENVSSYKWLGYTTAPKFMKDFGVNLVPNKVTNYFKSLLEETISRRTSSDISNSDLLQLFIEAKEKHENNAATKVSEEDIIANALIFYFAGFDTTSTLLCLVSYEMARHPDLQSRLAEEIDNASKKNEGTFTYEIVKNLKYLEMVVCETLRLHPPVASTDRTCVARHYHLYGDPEIELRTGDSILIPIYGLHHDPKYFPNPQQFDPERFSEANRHKIHPYTYMPFGAGPRSCLGVHFALMGVKLMLINLFSKYSFHMVSKTPSPLKITHTGFNITAKGGFWLGLKERKAPS</sequence>
<keyword evidence="5 13" id="KW-0349">Heme</keyword>
<dbReference type="InterPro" id="IPR001128">
    <property type="entry name" value="Cyt_P450"/>
</dbReference>
<dbReference type="AlphaFoldDB" id="A0AAD7Z367"/>
<reference evidence="16" key="2">
    <citation type="submission" date="2023-05" db="EMBL/GenBank/DDBJ databases">
        <authorList>
            <person name="Fouks B."/>
        </authorList>
    </citation>
    <scope>NUCLEOTIDE SEQUENCE</scope>
    <source>
        <strain evidence="16">Stay&amp;Tobe</strain>
        <tissue evidence="16">Testes</tissue>
    </source>
</reference>
<dbReference type="GO" id="GO:0005789">
    <property type="term" value="C:endoplasmic reticulum membrane"/>
    <property type="evidence" value="ECO:0007669"/>
    <property type="project" value="UniProtKB-SubCell"/>
</dbReference>
<dbReference type="PANTHER" id="PTHR24292">
    <property type="entry name" value="CYTOCHROME P450"/>
    <property type="match status" value="1"/>
</dbReference>
<dbReference type="GO" id="GO:0004497">
    <property type="term" value="F:monooxygenase activity"/>
    <property type="evidence" value="ECO:0007669"/>
    <property type="project" value="UniProtKB-KW"/>
</dbReference>
<evidence type="ECO:0000256" key="14">
    <source>
        <dbReference type="RuleBase" id="RU000461"/>
    </source>
</evidence>
<dbReference type="InterPro" id="IPR002401">
    <property type="entry name" value="Cyt_P450_E_grp-I"/>
</dbReference>
<dbReference type="SUPFAM" id="SSF48264">
    <property type="entry name" value="Cytochrome P450"/>
    <property type="match status" value="1"/>
</dbReference>
<dbReference type="Pfam" id="PF00067">
    <property type="entry name" value="p450"/>
    <property type="match status" value="1"/>
</dbReference>
<name>A0AAD7Z367_DIPPU</name>